<keyword evidence="2" id="KW-1185">Reference proteome</keyword>
<dbReference type="EMBL" id="BNCK01000008">
    <property type="protein sequence ID" value="GHG02210.1"/>
    <property type="molecule type" value="Genomic_DNA"/>
</dbReference>
<organism evidence="1 2">
    <name type="scientific">Thalassotalea marina</name>
    <dbReference type="NCBI Taxonomy" id="1673741"/>
    <lineage>
        <taxon>Bacteria</taxon>
        <taxon>Pseudomonadati</taxon>
        <taxon>Pseudomonadota</taxon>
        <taxon>Gammaproteobacteria</taxon>
        <taxon>Alteromonadales</taxon>
        <taxon>Colwelliaceae</taxon>
        <taxon>Thalassotalea</taxon>
    </lineage>
</organism>
<reference evidence="1" key="1">
    <citation type="journal article" date="2014" name="Int. J. Syst. Evol. Microbiol.">
        <title>Complete genome sequence of Corynebacterium casei LMG S-19264T (=DSM 44701T), isolated from a smear-ripened cheese.</title>
        <authorList>
            <consortium name="US DOE Joint Genome Institute (JGI-PGF)"/>
            <person name="Walter F."/>
            <person name="Albersmeier A."/>
            <person name="Kalinowski J."/>
            <person name="Ruckert C."/>
        </authorList>
    </citation>
    <scope>NUCLEOTIDE SEQUENCE</scope>
    <source>
        <strain evidence="1">KCTC 42731</strain>
    </source>
</reference>
<accession>A0A919BMS7</accession>
<protein>
    <submittedName>
        <fullName evidence="1">Uncharacterized protein</fullName>
    </submittedName>
</protein>
<dbReference type="AlphaFoldDB" id="A0A919BMS7"/>
<gene>
    <name evidence="1" type="ORF">GCM10017161_33840</name>
</gene>
<dbReference type="Proteomes" id="UP000623842">
    <property type="component" value="Unassembled WGS sequence"/>
</dbReference>
<evidence type="ECO:0000313" key="1">
    <source>
        <dbReference type="EMBL" id="GHG02210.1"/>
    </source>
</evidence>
<name>A0A919BMS7_9GAMM</name>
<comment type="caution">
    <text evidence="1">The sequence shown here is derived from an EMBL/GenBank/DDBJ whole genome shotgun (WGS) entry which is preliminary data.</text>
</comment>
<sequence length="205" mass="23533">MVDTSLASDLKQIGALKKKITWGEVPAIFQMSYYALSELDGILKHGFESAFRTVLNVNHWNLKLLGAYQDSKGNLQVKVKPQITLKHVYNEESYELHCFPMVNGERVHYALHESPDCPFIHWTPETMQMLFRVKNLVNFISYAFRNADEADLALIKFAHVKINELIGRLGESFEIVDVIGYNVAQFCKELNARKNSGNYQELFTN</sequence>
<dbReference type="RefSeq" id="WP_189773038.1">
    <property type="nucleotide sequence ID" value="NZ_BNCK01000008.1"/>
</dbReference>
<evidence type="ECO:0000313" key="2">
    <source>
        <dbReference type="Proteomes" id="UP000623842"/>
    </source>
</evidence>
<proteinExistence type="predicted"/>
<reference evidence="1" key="2">
    <citation type="submission" date="2020-09" db="EMBL/GenBank/DDBJ databases">
        <authorList>
            <person name="Sun Q."/>
            <person name="Kim S."/>
        </authorList>
    </citation>
    <scope>NUCLEOTIDE SEQUENCE</scope>
    <source>
        <strain evidence="1">KCTC 42731</strain>
    </source>
</reference>